<protein>
    <submittedName>
        <fullName evidence="2">Uncharacterized protein</fullName>
    </submittedName>
</protein>
<proteinExistence type="predicted"/>
<name>A0A7R9AZP6_TIMSH</name>
<dbReference type="CDD" id="cd01099">
    <property type="entry name" value="PAN_AP_HGF"/>
    <property type="match status" value="1"/>
</dbReference>
<dbReference type="AlphaFoldDB" id="A0A7R9AZP6"/>
<feature type="region of interest" description="Disordered" evidence="1">
    <location>
        <begin position="402"/>
        <end position="429"/>
    </location>
</feature>
<dbReference type="Gene3D" id="3.50.4.10">
    <property type="entry name" value="Hepatocyte Growth Factor"/>
    <property type="match status" value="1"/>
</dbReference>
<evidence type="ECO:0000313" key="2">
    <source>
        <dbReference type="EMBL" id="CAD7263616.1"/>
    </source>
</evidence>
<gene>
    <name evidence="2" type="ORF">TSIB3V08_LOCUS7689</name>
</gene>
<sequence length="601" mass="67245">MASLVLTDSSQLTSDSQHLACFRRVMAGKRVLEHFVRRSLPAHTVNECQKECSKEAHFTCEGFNFRLLLIDTLLPDEDGEDDEGQVIARQDMTSNHDNYEVTDPVTHDEIIRLVAEMKNKAPEPDWIRVEVLQQISEQGVLKRNPRVKIDGQTIRRSKDTRYLGVMLDEKCDFMTHVENTCRKALRTMNKIINRGTCDCDRKATPEHVVLECIETLEDRMNLQIPLQASTVYHILRDVDRWSLLNAITDNVSKYERDKRRNQPLTHRVQPTWRQVCDAELELSGIWSVHQSIGWLLSVQKMDRKWSEISGRVPPQVVRRVMPTPTGALVDLGTIRSRLANALVVLSSTAEDGEIEVRILVGIDLAGFGRGSCQLVDTPTSQFDIGFDFLSDQDYDFYEWDRTGGPDCRPGPPGSREPPHNWASGGEKPMDKGDFMGTEAVLGEFMDTGATLGEFMGTGETLEGVVGMVEVLVEVMGIGEDLEEVMVKEEDLGEVMGMGEDLGEVMVKEDLGGVMDMGADLGEVMVKEEDLEEVMGMGVDLGEVMVKEEDLGEVMGMEADLGEVMVKEEDLGEVMVKEEDLGEVMVKEEDLGEVMGKEVILA</sequence>
<reference evidence="2" key="1">
    <citation type="submission" date="2020-11" db="EMBL/GenBank/DDBJ databases">
        <authorList>
            <person name="Tran Van P."/>
        </authorList>
    </citation>
    <scope>NUCLEOTIDE SEQUENCE</scope>
</reference>
<dbReference type="EMBL" id="OC003704">
    <property type="protein sequence ID" value="CAD7263616.1"/>
    <property type="molecule type" value="Genomic_DNA"/>
</dbReference>
<evidence type="ECO:0000256" key="1">
    <source>
        <dbReference type="SAM" id="MobiDB-lite"/>
    </source>
</evidence>
<accession>A0A7R9AZP6</accession>
<organism evidence="2">
    <name type="scientific">Timema shepardi</name>
    <name type="common">Walking stick</name>
    <dbReference type="NCBI Taxonomy" id="629360"/>
    <lineage>
        <taxon>Eukaryota</taxon>
        <taxon>Metazoa</taxon>
        <taxon>Ecdysozoa</taxon>
        <taxon>Arthropoda</taxon>
        <taxon>Hexapoda</taxon>
        <taxon>Insecta</taxon>
        <taxon>Pterygota</taxon>
        <taxon>Neoptera</taxon>
        <taxon>Polyneoptera</taxon>
        <taxon>Phasmatodea</taxon>
        <taxon>Timematodea</taxon>
        <taxon>Timematoidea</taxon>
        <taxon>Timematidae</taxon>
        <taxon>Timema</taxon>
    </lineage>
</organism>